<dbReference type="KEGG" id="sdyn:Mal52_40420"/>
<dbReference type="Proteomes" id="UP000319383">
    <property type="component" value="Chromosome"/>
</dbReference>
<evidence type="ECO:0000313" key="1">
    <source>
        <dbReference type="EMBL" id="QDU45548.1"/>
    </source>
</evidence>
<dbReference type="EMBL" id="CP036276">
    <property type="protein sequence ID" value="QDU45548.1"/>
    <property type="molecule type" value="Genomic_DNA"/>
</dbReference>
<keyword evidence="2" id="KW-1185">Reference proteome</keyword>
<accession>A0A517ZST7</accession>
<evidence type="ECO:0000313" key="2">
    <source>
        <dbReference type="Proteomes" id="UP000319383"/>
    </source>
</evidence>
<protein>
    <submittedName>
        <fullName evidence="1">Uncharacterized protein</fullName>
    </submittedName>
</protein>
<sequence length="94" mass="10943">MLHKILLALISIIRLWGRIGTTPARAAYTALREDVALRNFWMNLAIESPWLRSILSSRRMRAYVPVLARIPREYSGWHPPLPASKNTFLHPRLR</sequence>
<proteinExistence type="predicted"/>
<reference evidence="1 2" key="1">
    <citation type="submission" date="2019-02" db="EMBL/GenBank/DDBJ databases">
        <title>Deep-cultivation of Planctomycetes and their phenomic and genomic characterization uncovers novel biology.</title>
        <authorList>
            <person name="Wiegand S."/>
            <person name="Jogler M."/>
            <person name="Boedeker C."/>
            <person name="Pinto D."/>
            <person name="Vollmers J."/>
            <person name="Rivas-Marin E."/>
            <person name="Kohn T."/>
            <person name="Peeters S.H."/>
            <person name="Heuer A."/>
            <person name="Rast P."/>
            <person name="Oberbeckmann S."/>
            <person name="Bunk B."/>
            <person name="Jeske O."/>
            <person name="Meyerdierks A."/>
            <person name="Storesund J.E."/>
            <person name="Kallscheuer N."/>
            <person name="Luecker S."/>
            <person name="Lage O.M."/>
            <person name="Pohl T."/>
            <person name="Merkel B.J."/>
            <person name="Hornburger P."/>
            <person name="Mueller R.-W."/>
            <person name="Bruemmer F."/>
            <person name="Labrenz M."/>
            <person name="Spormann A.M."/>
            <person name="Op den Camp H."/>
            <person name="Overmann J."/>
            <person name="Amann R."/>
            <person name="Jetten M.S.M."/>
            <person name="Mascher T."/>
            <person name="Medema M.H."/>
            <person name="Devos D.P."/>
            <person name="Kaster A.-K."/>
            <person name="Ovreas L."/>
            <person name="Rohde M."/>
            <person name="Galperin M.Y."/>
            <person name="Jogler C."/>
        </authorList>
    </citation>
    <scope>NUCLEOTIDE SEQUENCE [LARGE SCALE GENOMIC DNA]</scope>
    <source>
        <strain evidence="1 2">Mal52</strain>
    </source>
</reference>
<organism evidence="1 2">
    <name type="scientific">Symmachiella dynata</name>
    <dbReference type="NCBI Taxonomy" id="2527995"/>
    <lineage>
        <taxon>Bacteria</taxon>
        <taxon>Pseudomonadati</taxon>
        <taxon>Planctomycetota</taxon>
        <taxon>Planctomycetia</taxon>
        <taxon>Planctomycetales</taxon>
        <taxon>Planctomycetaceae</taxon>
        <taxon>Symmachiella</taxon>
    </lineage>
</organism>
<name>A0A517ZST7_9PLAN</name>
<gene>
    <name evidence="1" type="ORF">Mal52_40420</name>
</gene>
<dbReference type="AlphaFoldDB" id="A0A517ZST7"/>
<dbReference type="RefSeq" id="WP_145378017.1">
    <property type="nucleotide sequence ID" value="NZ_CP036276.1"/>
</dbReference>